<feature type="domain" description="Fibrinogen C-terminal" evidence="1">
    <location>
        <begin position="191"/>
        <end position="397"/>
    </location>
</feature>
<name>A0A8J5MUZ7_HOMAM</name>
<dbReference type="InterPro" id="IPR050373">
    <property type="entry name" value="Fibrinogen_C-term_domain"/>
</dbReference>
<evidence type="ECO:0000313" key="3">
    <source>
        <dbReference type="Proteomes" id="UP000747542"/>
    </source>
</evidence>
<evidence type="ECO:0000313" key="2">
    <source>
        <dbReference type="EMBL" id="KAG7164978.1"/>
    </source>
</evidence>
<gene>
    <name evidence="2" type="primary">MFAP4-L</name>
    <name evidence="2" type="ORF">Hamer_G004714</name>
</gene>
<dbReference type="InterPro" id="IPR002181">
    <property type="entry name" value="Fibrinogen_a/b/g_C_dom"/>
</dbReference>
<dbReference type="EMBL" id="JAHLQT010024847">
    <property type="protein sequence ID" value="KAG7164978.1"/>
    <property type="molecule type" value="Genomic_DNA"/>
</dbReference>
<comment type="caution">
    <text evidence="2">The sequence shown here is derived from an EMBL/GenBank/DDBJ whole genome shotgun (WGS) entry which is preliminary data.</text>
</comment>
<dbReference type="Pfam" id="PF00147">
    <property type="entry name" value="Fibrinogen_C"/>
    <property type="match status" value="1"/>
</dbReference>
<dbReference type="AlphaFoldDB" id="A0A8J5MUZ7"/>
<dbReference type="PANTHER" id="PTHR19143">
    <property type="entry name" value="FIBRINOGEN/TENASCIN/ANGIOPOEITIN"/>
    <property type="match status" value="1"/>
</dbReference>
<evidence type="ECO:0000259" key="1">
    <source>
        <dbReference type="PROSITE" id="PS51406"/>
    </source>
</evidence>
<sequence length="563" mass="62562">MVSETEARMIFRNELNKVAYDFQANLRDKITSLEMDMSSKFVEFMSEITESQDTASESLRRELSEKVADMLEKLNKVVTYSTLKIQDLGDQLSKVLTSLGTWTEDLDSAVIFSHDEYLKATLYNSEFADSDRSRHPLVVPLVQEVGLDAFLDYINVESGHVRDDSTPFVLRQYACVWDTQTTLPTSHHTTKDVTKIPMDCLDLLTDGHTQDGVYKIYPAGVGVEVWCEQSSAGGGWTVVGGRRVAHQVNFTRPAFHYTRGFGDPAANHWIGVEVMHALTRHAPNTLRVHLVDHLQQSANATYSNFRYRNPSEWHAQQLVCVGGPEDQYRLQVEGYDPSSTAGDALTPHSGAPFSSPLHLSGNNCSNELGVGWWFMDAPDCYLALPTGHYHTPGHYQGTGAPQHPGLRLYNTLLWALQHPGLRLYNTLLWALQHPGLRLYNTLALGSTTPFSGLHNTLALDCTTPWSWAPQHPGLRLYNTLALGSKTPWPEALQHPCSGLYNTLLWALQHPALGSTTPCSGLYNTLLWALQYPALGSTTPWPEALQHPSLGSTTPCSGLYNTLA</sequence>
<accession>A0A8J5MUZ7</accession>
<dbReference type="Proteomes" id="UP000747542">
    <property type="component" value="Unassembled WGS sequence"/>
</dbReference>
<dbReference type="SUPFAM" id="SSF56496">
    <property type="entry name" value="Fibrinogen C-terminal domain-like"/>
    <property type="match status" value="1"/>
</dbReference>
<dbReference type="InterPro" id="IPR014716">
    <property type="entry name" value="Fibrinogen_a/b/g_C_1"/>
</dbReference>
<dbReference type="InterPro" id="IPR036056">
    <property type="entry name" value="Fibrinogen-like_C"/>
</dbReference>
<proteinExistence type="predicted"/>
<dbReference type="Gene3D" id="3.90.215.10">
    <property type="entry name" value="Gamma Fibrinogen, chain A, domain 1"/>
    <property type="match status" value="1"/>
</dbReference>
<protein>
    <submittedName>
        <fullName evidence="2">Microfibril-associated glycoprotein 4-like</fullName>
    </submittedName>
</protein>
<dbReference type="SMART" id="SM00186">
    <property type="entry name" value="FBG"/>
    <property type="match status" value="1"/>
</dbReference>
<keyword evidence="3" id="KW-1185">Reference proteome</keyword>
<reference evidence="2" key="1">
    <citation type="journal article" date="2021" name="Sci. Adv.">
        <title>The American lobster genome reveals insights on longevity, neural, and immune adaptations.</title>
        <authorList>
            <person name="Polinski J.M."/>
            <person name="Zimin A.V."/>
            <person name="Clark K.F."/>
            <person name="Kohn A.B."/>
            <person name="Sadowski N."/>
            <person name="Timp W."/>
            <person name="Ptitsyn A."/>
            <person name="Khanna P."/>
            <person name="Romanova D.Y."/>
            <person name="Williams P."/>
            <person name="Greenwood S.J."/>
            <person name="Moroz L.L."/>
            <person name="Walt D.R."/>
            <person name="Bodnar A.G."/>
        </authorList>
    </citation>
    <scope>NUCLEOTIDE SEQUENCE</scope>
    <source>
        <strain evidence="2">GMGI-L3</strain>
    </source>
</reference>
<organism evidence="2 3">
    <name type="scientific">Homarus americanus</name>
    <name type="common">American lobster</name>
    <dbReference type="NCBI Taxonomy" id="6706"/>
    <lineage>
        <taxon>Eukaryota</taxon>
        <taxon>Metazoa</taxon>
        <taxon>Ecdysozoa</taxon>
        <taxon>Arthropoda</taxon>
        <taxon>Crustacea</taxon>
        <taxon>Multicrustacea</taxon>
        <taxon>Malacostraca</taxon>
        <taxon>Eumalacostraca</taxon>
        <taxon>Eucarida</taxon>
        <taxon>Decapoda</taxon>
        <taxon>Pleocyemata</taxon>
        <taxon>Astacidea</taxon>
        <taxon>Nephropoidea</taxon>
        <taxon>Nephropidae</taxon>
        <taxon>Homarus</taxon>
    </lineage>
</organism>
<dbReference type="PROSITE" id="PS51406">
    <property type="entry name" value="FIBRINOGEN_C_2"/>
    <property type="match status" value="1"/>
</dbReference>
<dbReference type="NCBIfam" id="NF040941">
    <property type="entry name" value="GGGWT_bact"/>
    <property type="match status" value="1"/>
</dbReference>
<dbReference type="GO" id="GO:0005615">
    <property type="term" value="C:extracellular space"/>
    <property type="evidence" value="ECO:0007669"/>
    <property type="project" value="TreeGrafter"/>
</dbReference>